<dbReference type="RefSeq" id="WP_109444799.1">
    <property type="nucleotide sequence ID" value="NZ_CSUW01000012.1"/>
</dbReference>
<sequence>MMAVMGSARSSTGTRRVSEAHIDVVMEACRALVGIAAASVAEVDDHVTLPQLRVLIMISTQGPLNIAAIAAGLKVNPSNASRACDRLVRAGLLDRQESPADRRNSTLSLTDRGTEIVQAITDRRREAIEQALRAIDPAQRGHVVSAFEHFTAAAGESAEHLQFTVLWPGNA</sequence>
<dbReference type="PROSITE" id="PS01117">
    <property type="entry name" value="HTH_MARR_1"/>
    <property type="match status" value="1"/>
</dbReference>
<dbReference type="SMART" id="SM00347">
    <property type="entry name" value="HTH_MARR"/>
    <property type="match status" value="1"/>
</dbReference>
<dbReference type="PANTHER" id="PTHR33164">
    <property type="entry name" value="TRANSCRIPTIONAL REGULATOR, MARR FAMILY"/>
    <property type="match status" value="1"/>
</dbReference>
<dbReference type="GO" id="GO:0003677">
    <property type="term" value="F:DNA binding"/>
    <property type="evidence" value="ECO:0007669"/>
    <property type="project" value="UniProtKB-KW"/>
</dbReference>
<dbReference type="Gene3D" id="1.10.10.10">
    <property type="entry name" value="Winged helix-like DNA-binding domain superfamily/Winged helix DNA-binding domain"/>
    <property type="match status" value="1"/>
</dbReference>
<name>A0AB33TBA3_9MYCO</name>
<evidence type="ECO:0000256" key="3">
    <source>
        <dbReference type="ARBA" id="ARBA00023163"/>
    </source>
</evidence>
<dbReference type="GO" id="GO:0003700">
    <property type="term" value="F:DNA-binding transcription factor activity"/>
    <property type="evidence" value="ECO:0007669"/>
    <property type="project" value="InterPro"/>
</dbReference>
<evidence type="ECO:0000256" key="2">
    <source>
        <dbReference type="ARBA" id="ARBA00023125"/>
    </source>
</evidence>
<evidence type="ECO:0000313" key="5">
    <source>
        <dbReference type="EMBL" id="CPT61564.1"/>
    </source>
</evidence>
<keyword evidence="3" id="KW-0804">Transcription</keyword>
<organism evidence="5 6">
    <name type="scientific">Mycobacteroides abscessus</name>
    <dbReference type="NCBI Taxonomy" id="36809"/>
    <lineage>
        <taxon>Bacteria</taxon>
        <taxon>Bacillati</taxon>
        <taxon>Actinomycetota</taxon>
        <taxon>Actinomycetes</taxon>
        <taxon>Mycobacteriales</taxon>
        <taxon>Mycobacteriaceae</taxon>
        <taxon>Mycobacteroides</taxon>
    </lineage>
</organism>
<evidence type="ECO:0000313" key="6">
    <source>
        <dbReference type="Proteomes" id="UP000038487"/>
    </source>
</evidence>
<protein>
    <submittedName>
        <fullName evidence="5">Transcriptional regulator</fullName>
    </submittedName>
</protein>
<dbReference type="InterPro" id="IPR039422">
    <property type="entry name" value="MarR/SlyA-like"/>
</dbReference>
<dbReference type="InterPro" id="IPR000835">
    <property type="entry name" value="HTH_MarR-typ"/>
</dbReference>
<dbReference type="PROSITE" id="PS50995">
    <property type="entry name" value="HTH_MARR_2"/>
    <property type="match status" value="1"/>
</dbReference>
<comment type="caution">
    <text evidence="5">The sequence shown here is derived from an EMBL/GenBank/DDBJ whole genome shotgun (WGS) entry which is preliminary data.</text>
</comment>
<dbReference type="InterPro" id="IPR023187">
    <property type="entry name" value="Tscrpt_reg_MarR-type_CS"/>
</dbReference>
<gene>
    <name evidence="5" type="primary">yusO_2</name>
    <name evidence="5" type="ORF">ERS075527_04654</name>
</gene>
<evidence type="ECO:0000256" key="1">
    <source>
        <dbReference type="ARBA" id="ARBA00023015"/>
    </source>
</evidence>
<dbReference type="InterPro" id="IPR036388">
    <property type="entry name" value="WH-like_DNA-bd_sf"/>
</dbReference>
<dbReference type="SUPFAM" id="SSF46785">
    <property type="entry name" value="Winged helix' DNA-binding domain"/>
    <property type="match status" value="1"/>
</dbReference>
<dbReference type="Pfam" id="PF01047">
    <property type="entry name" value="MarR"/>
    <property type="match status" value="1"/>
</dbReference>
<dbReference type="Proteomes" id="UP000038487">
    <property type="component" value="Unassembled WGS sequence"/>
</dbReference>
<dbReference type="AlphaFoldDB" id="A0AB33TBA3"/>
<evidence type="ECO:0000259" key="4">
    <source>
        <dbReference type="PROSITE" id="PS50995"/>
    </source>
</evidence>
<accession>A0AB33TBA3</accession>
<feature type="domain" description="HTH marR-type" evidence="4">
    <location>
        <begin position="18"/>
        <end position="152"/>
    </location>
</feature>
<proteinExistence type="predicted"/>
<dbReference type="PANTHER" id="PTHR33164:SF94">
    <property type="entry name" value="TRANSCRIPTIONAL REGULATORY PROTEIN-RELATED"/>
    <property type="match status" value="1"/>
</dbReference>
<dbReference type="EMBL" id="CSUW01000012">
    <property type="protein sequence ID" value="CPT61564.1"/>
    <property type="molecule type" value="Genomic_DNA"/>
</dbReference>
<reference evidence="5 6" key="1">
    <citation type="submission" date="2015-03" db="EMBL/GenBank/DDBJ databases">
        <authorList>
            <consortium name="Pathogen Informatics"/>
            <person name="Murphy D."/>
        </authorList>
    </citation>
    <scope>NUCLEOTIDE SEQUENCE [LARGE SCALE GENOMIC DNA]</scope>
    <source>
        <strain evidence="5 6">PAP036</strain>
    </source>
</reference>
<keyword evidence="1" id="KW-0805">Transcription regulation</keyword>
<dbReference type="InterPro" id="IPR036390">
    <property type="entry name" value="WH_DNA-bd_sf"/>
</dbReference>
<keyword evidence="2" id="KW-0238">DNA-binding</keyword>
<dbReference type="GO" id="GO:0006950">
    <property type="term" value="P:response to stress"/>
    <property type="evidence" value="ECO:0007669"/>
    <property type="project" value="TreeGrafter"/>
</dbReference>